<keyword evidence="1" id="KW-0418">Kinase</keyword>
<name>A0A699L4F5_TANCI</name>
<dbReference type="Gene3D" id="3.30.200.20">
    <property type="entry name" value="Phosphorylase Kinase, domain 1"/>
    <property type="match status" value="1"/>
</dbReference>
<proteinExistence type="predicted"/>
<gene>
    <name evidence="1" type="ORF">Tci_697604</name>
</gene>
<dbReference type="SUPFAM" id="SSF56112">
    <property type="entry name" value="Protein kinase-like (PK-like)"/>
    <property type="match status" value="1"/>
</dbReference>
<dbReference type="InterPro" id="IPR011009">
    <property type="entry name" value="Kinase-like_dom_sf"/>
</dbReference>
<keyword evidence="1" id="KW-0808">Transferase</keyword>
<comment type="caution">
    <text evidence="1">The sequence shown here is derived from an EMBL/GenBank/DDBJ whole genome shotgun (WGS) entry which is preliminary data.</text>
</comment>
<sequence>MAVKINGFIEATQSEGLIKLLLSLPSNWGDVFDTSKLIVVHLSGAMTNVVYRITWPKNGSENDDRTVLVRVYGKVCERRAEDFIHAKKPVKHEPWLDDAGCLIYQMEIFEHHVMLRAVQSPPGNKTHLLPSDRECKYKDASMRNT</sequence>
<dbReference type="GO" id="GO:0016301">
    <property type="term" value="F:kinase activity"/>
    <property type="evidence" value="ECO:0007669"/>
    <property type="project" value="UniProtKB-KW"/>
</dbReference>
<protein>
    <submittedName>
        <fullName evidence="1">Probable choline kinase 1</fullName>
    </submittedName>
</protein>
<evidence type="ECO:0000313" key="1">
    <source>
        <dbReference type="EMBL" id="GFB25633.1"/>
    </source>
</evidence>
<organism evidence="1">
    <name type="scientific">Tanacetum cinerariifolium</name>
    <name type="common">Dalmatian daisy</name>
    <name type="synonym">Chrysanthemum cinerariifolium</name>
    <dbReference type="NCBI Taxonomy" id="118510"/>
    <lineage>
        <taxon>Eukaryota</taxon>
        <taxon>Viridiplantae</taxon>
        <taxon>Streptophyta</taxon>
        <taxon>Embryophyta</taxon>
        <taxon>Tracheophyta</taxon>
        <taxon>Spermatophyta</taxon>
        <taxon>Magnoliopsida</taxon>
        <taxon>eudicotyledons</taxon>
        <taxon>Gunneridae</taxon>
        <taxon>Pentapetalae</taxon>
        <taxon>asterids</taxon>
        <taxon>campanulids</taxon>
        <taxon>Asterales</taxon>
        <taxon>Asteraceae</taxon>
        <taxon>Asteroideae</taxon>
        <taxon>Anthemideae</taxon>
        <taxon>Anthemidinae</taxon>
        <taxon>Tanacetum</taxon>
    </lineage>
</organism>
<reference evidence="1" key="1">
    <citation type="journal article" date="2019" name="Sci. Rep.">
        <title>Draft genome of Tanacetum cinerariifolium, the natural source of mosquito coil.</title>
        <authorList>
            <person name="Yamashiro T."/>
            <person name="Shiraishi A."/>
            <person name="Satake H."/>
            <person name="Nakayama K."/>
        </authorList>
    </citation>
    <scope>NUCLEOTIDE SEQUENCE</scope>
</reference>
<accession>A0A699L4F5</accession>
<dbReference type="AlphaFoldDB" id="A0A699L4F5"/>
<dbReference type="EMBL" id="BKCJ010586563">
    <property type="protein sequence ID" value="GFB25633.1"/>
    <property type="molecule type" value="Genomic_DNA"/>
</dbReference>